<keyword evidence="2" id="KW-1185">Reference proteome</keyword>
<reference evidence="1 2" key="1">
    <citation type="journal article" date="2022" name="New Phytol.">
        <title>Ecological generalism drives hyperdiversity of secondary metabolite gene clusters in xylarialean endophytes.</title>
        <authorList>
            <person name="Franco M.E.E."/>
            <person name="Wisecaver J.H."/>
            <person name="Arnold A.E."/>
            <person name="Ju Y.M."/>
            <person name="Slot J.C."/>
            <person name="Ahrendt S."/>
            <person name="Moore L.P."/>
            <person name="Eastman K.E."/>
            <person name="Scott K."/>
            <person name="Konkel Z."/>
            <person name="Mondo S.J."/>
            <person name="Kuo A."/>
            <person name="Hayes R.D."/>
            <person name="Haridas S."/>
            <person name="Andreopoulos B."/>
            <person name="Riley R."/>
            <person name="LaButti K."/>
            <person name="Pangilinan J."/>
            <person name="Lipzen A."/>
            <person name="Amirebrahimi M."/>
            <person name="Yan J."/>
            <person name="Adam C."/>
            <person name="Keymanesh K."/>
            <person name="Ng V."/>
            <person name="Louie K."/>
            <person name="Northen T."/>
            <person name="Drula E."/>
            <person name="Henrissat B."/>
            <person name="Hsieh H.M."/>
            <person name="Youens-Clark K."/>
            <person name="Lutzoni F."/>
            <person name="Miadlikowska J."/>
            <person name="Eastwood D.C."/>
            <person name="Hamelin R.C."/>
            <person name="Grigoriev I.V."/>
            <person name="U'Ren J.M."/>
        </authorList>
    </citation>
    <scope>NUCLEOTIDE SEQUENCE [LARGE SCALE GENOMIC DNA]</scope>
    <source>
        <strain evidence="1 2">CBS 119005</strain>
    </source>
</reference>
<protein>
    <submittedName>
        <fullName evidence="1">Uncharacterized protein</fullName>
    </submittedName>
</protein>
<organism evidence="1 2">
    <name type="scientific">Hypoxylon rubiginosum</name>
    <dbReference type="NCBI Taxonomy" id="110542"/>
    <lineage>
        <taxon>Eukaryota</taxon>
        <taxon>Fungi</taxon>
        <taxon>Dikarya</taxon>
        <taxon>Ascomycota</taxon>
        <taxon>Pezizomycotina</taxon>
        <taxon>Sordariomycetes</taxon>
        <taxon>Xylariomycetidae</taxon>
        <taxon>Xylariales</taxon>
        <taxon>Hypoxylaceae</taxon>
        <taxon>Hypoxylon</taxon>
    </lineage>
</organism>
<name>A0ACB9Z207_9PEZI</name>
<accession>A0ACB9Z207</accession>
<dbReference type="Proteomes" id="UP001497700">
    <property type="component" value="Unassembled WGS sequence"/>
</dbReference>
<dbReference type="EMBL" id="MU393478">
    <property type="protein sequence ID" value="KAI4865025.1"/>
    <property type="molecule type" value="Genomic_DNA"/>
</dbReference>
<gene>
    <name evidence="1" type="ORF">F4820DRAFT_313388</name>
</gene>
<proteinExistence type="predicted"/>
<sequence>MVAGTQSTASSSAQNQVSHQSSFPTTSAPVTPLTPASPPSPASPTSPASTIVRHSTEAERPESSGTTPKPIQRRRTISLGGIKTSFQLAWNRTRQRLTSMSERPLEAIKRAAKAADRAPHLRKKNLTRADPIDVLDETAIGGAYHHDGPYDATLASRNIDKRYAPVEAVKYSNEEALKATPRENVADSLDRHVPLQGTATIPPGHRDMSGRVMEYEEGADLMRERDAPGGAYRRWEHVDYHPSDLKGKGEPSYSLEEKQKEKDRLAQHPSDQSGYEMQPTAAHATGTNSKNGSVLSRERSGSLDSAGPSTSTARGKRLSDGIKRRIGSIRRKHDDI</sequence>
<evidence type="ECO:0000313" key="2">
    <source>
        <dbReference type="Proteomes" id="UP001497700"/>
    </source>
</evidence>
<evidence type="ECO:0000313" key="1">
    <source>
        <dbReference type="EMBL" id="KAI4865025.1"/>
    </source>
</evidence>
<comment type="caution">
    <text evidence="1">The sequence shown here is derived from an EMBL/GenBank/DDBJ whole genome shotgun (WGS) entry which is preliminary data.</text>
</comment>